<dbReference type="Pfam" id="PF13181">
    <property type="entry name" value="TPR_8"/>
    <property type="match status" value="2"/>
</dbReference>
<dbReference type="InterPro" id="IPR019734">
    <property type="entry name" value="TPR_rpt"/>
</dbReference>
<dbReference type="Gene3D" id="1.25.40.10">
    <property type="entry name" value="Tetratricopeptide repeat domain"/>
    <property type="match status" value="3"/>
</dbReference>
<dbReference type="GO" id="GO:0000127">
    <property type="term" value="C:transcription factor TFIIIC complex"/>
    <property type="evidence" value="ECO:0007669"/>
    <property type="project" value="TreeGrafter"/>
</dbReference>
<feature type="repeat" description="TPR" evidence="1">
    <location>
        <begin position="195"/>
        <end position="228"/>
    </location>
</feature>
<reference evidence="3" key="1">
    <citation type="submission" date="2013-05" db="EMBL/GenBank/DDBJ databases">
        <authorList>
            <person name="Yim A.K.Y."/>
            <person name="Chan T.F."/>
            <person name="Ji K.M."/>
            <person name="Liu X.Y."/>
            <person name="Zhou J.W."/>
            <person name="Li R.Q."/>
            <person name="Yang K.Y."/>
            <person name="Li J."/>
            <person name="Li M."/>
            <person name="Law P.T.W."/>
            <person name="Wu Y.L."/>
            <person name="Cai Z.L."/>
            <person name="Qin H."/>
            <person name="Bao Y."/>
            <person name="Leung R.K.K."/>
            <person name="Ng P.K.S."/>
            <person name="Zou J."/>
            <person name="Zhong X.J."/>
            <person name="Ran P.X."/>
            <person name="Zhong N.S."/>
            <person name="Liu Z.G."/>
            <person name="Tsui S.K.W."/>
        </authorList>
    </citation>
    <scope>NUCLEOTIDE SEQUENCE</scope>
    <source>
        <strain evidence="3">Derf</strain>
        <tissue evidence="3">Whole organism</tissue>
    </source>
</reference>
<name>A0A922HV20_DERFA</name>
<accession>A0A922HV20</accession>
<dbReference type="Pfam" id="PF14559">
    <property type="entry name" value="TPR_19"/>
    <property type="match status" value="1"/>
</dbReference>
<gene>
    <name evidence="3" type="primary">GTF3C3</name>
    <name evidence="3" type="ORF">DERF_011250</name>
</gene>
<organism evidence="3 4">
    <name type="scientific">Dermatophagoides farinae</name>
    <name type="common">American house dust mite</name>
    <dbReference type="NCBI Taxonomy" id="6954"/>
    <lineage>
        <taxon>Eukaryota</taxon>
        <taxon>Metazoa</taxon>
        <taxon>Ecdysozoa</taxon>
        <taxon>Arthropoda</taxon>
        <taxon>Chelicerata</taxon>
        <taxon>Arachnida</taxon>
        <taxon>Acari</taxon>
        <taxon>Acariformes</taxon>
        <taxon>Sarcoptiformes</taxon>
        <taxon>Astigmata</taxon>
        <taxon>Psoroptidia</taxon>
        <taxon>Analgoidea</taxon>
        <taxon>Pyroglyphidae</taxon>
        <taxon>Dermatophagoidinae</taxon>
        <taxon>Dermatophagoides</taxon>
    </lineage>
</organism>
<evidence type="ECO:0000256" key="2">
    <source>
        <dbReference type="SAM" id="MobiDB-lite"/>
    </source>
</evidence>
<feature type="repeat" description="TPR" evidence="1">
    <location>
        <begin position="423"/>
        <end position="456"/>
    </location>
</feature>
<reference evidence="3" key="2">
    <citation type="journal article" date="2022" name="Res Sq">
        <title>Comparative Genomics Reveals Insights into the Divergent Evolution of Astigmatic Mites and Household Pest Adaptations.</title>
        <authorList>
            <person name="Xiong Q."/>
            <person name="Wan A.T.-Y."/>
            <person name="Liu X.-Y."/>
            <person name="Fung C.S.-H."/>
            <person name="Xiao X."/>
            <person name="Malainual N."/>
            <person name="Hou J."/>
            <person name="Wang L."/>
            <person name="Wang M."/>
            <person name="Yang K."/>
            <person name="Cui Y."/>
            <person name="Leung E."/>
            <person name="Nong W."/>
            <person name="Shin S.-K."/>
            <person name="Au S."/>
            <person name="Jeong K.Y."/>
            <person name="Chew F.T."/>
            <person name="Hui J."/>
            <person name="Leung T.F."/>
            <person name="Tungtrongchitr A."/>
            <person name="Zhong N."/>
            <person name="Liu Z."/>
            <person name="Tsui S."/>
        </authorList>
    </citation>
    <scope>NUCLEOTIDE SEQUENCE</scope>
    <source>
        <strain evidence="3">Derf</strain>
        <tissue evidence="3">Whole organism</tissue>
    </source>
</reference>
<protein>
    <submittedName>
        <fullName evidence="3">General transcription factor IIIC, polypeptide 3</fullName>
    </submittedName>
</protein>
<evidence type="ECO:0000313" key="4">
    <source>
        <dbReference type="Proteomes" id="UP000790347"/>
    </source>
</evidence>
<evidence type="ECO:0000313" key="3">
    <source>
        <dbReference type="EMBL" id="KAH9506525.1"/>
    </source>
</evidence>
<dbReference type="PROSITE" id="PS50005">
    <property type="entry name" value="TPR"/>
    <property type="match status" value="3"/>
</dbReference>
<feature type="region of interest" description="Disordered" evidence="2">
    <location>
        <begin position="50"/>
        <end position="73"/>
    </location>
</feature>
<evidence type="ECO:0000256" key="1">
    <source>
        <dbReference type="PROSITE-ProRule" id="PRU00339"/>
    </source>
</evidence>
<dbReference type="InterPro" id="IPR011990">
    <property type="entry name" value="TPR-like_helical_dom_sf"/>
</dbReference>
<keyword evidence="1" id="KW-0802">TPR repeat</keyword>
<keyword evidence="4" id="KW-1185">Reference proteome</keyword>
<dbReference type="PANTHER" id="PTHR23082:SF0">
    <property type="entry name" value="GENERAL TRANSCRIPTION FACTOR 3C POLYPEPTIDE 3"/>
    <property type="match status" value="1"/>
</dbReference>
<dbReference type="GO" id="GO:0006383">
    <property type="term" value="P:transcription by RNA polymerase III"/>
    <property type="evidence" value="ECO:0007669"/>
    <property type="project" value="InterPro"/>
</dbReference>
<feature type="repeat" description="TPR" evidence="1">
    <location>
        <begin position="161"/>
        <end position="194"/>
    </location>
</feature>
<dbReference type="SMART" id="SM00028">
    <property type="entry name" value="TPR"/>
    <property type="match status" value="6"/>
</dbReference>
<dbReference type="PANTHER" id="PTHR23082">
    <property type="entry name" value="TRANSCRIPTION INITIATION FACTOR IIIC TFIIIC , POLYPEPTIDE 3-RELATED"/>
    <property type="match status" value="1"/>
</dbReference>
<dbReference type="EMBL" id="ASGP02000005">
    <property type="protein sequence ID" value="KAH9506525.1"/>
    <property type="molecule type" value="Genomic_DNA"/>
</dbReference>
<dbReference type="Proteomes" id="UP000790347">
    <property type="component" value="Unassembled WGS sequence"/>
</dbReference>
<dbReference type="SUPFAM" id="SSF48452">
    <property type="entry name" value="TPR-like"/>
    <property type="match status" value="3"/>
</dbReference>
<feature type="compositionally biased region" description="Basic residues" evidence="2">
    <location>
        <begin position="55"/>
        <end position="72"/>
    </location>
</feature>
<dbReference type="InterPro" id="IPR039340">
    <property type="entry name" value="Tfc4/TFIIIC-102/Sfc4"/>
</dbReference>
<dbReference type="AlphaFoldDB" id="A0A922HV20"/>
<proteinExistence type="predicted"/>
<comment type="caution">
    <text evidence="3">The sequence shown here is derived from an EMBL/GenBank/DDBJ whole genome shotgun (WGS) entry which is preliminary data.</text>
</comment>
<sequence length="860" mass="101575">MDEENENPLQLLLKMRDGCADINEGFGEDQFEIDEIEIDPQQYYHEMYYTNDNKRSKRPQSMRSTRSKVRKRSMQEEIGTIDMLTFEEQKEIEEPIEIDMRNIYKTYGINPVDTRQKLFRKTSNDIINFSIGEAFMKFAHGKNDEAISLLFEVIRINPLNPEPYDALGDIYRRLGNYDKALEFYLLGIEFNQNDSERWAEIAELAYFNSMYKSALKFYTKALRLSPRNLTYYIKKSNIFEELKQYENAYKTYEKMMSILEPEDYKIIISIAFRIANLLLFQLNSPSEALAIIENIIVQHSIEQDSDKFVSFRLYVATYFDLLLTNGKIDELISKFIQYNLIKTEKLDGIDVENVNQCRDIIFDNLDKNLFNTDDIFHNEFSKIEHETALEMVYRPIIVALINADEYEQAHVYTTKLVKNLKSSKYWYWHGLCLRKLGQDENAIEAYGNAIRFDQHNYEAVNELSDLCNQIGIPERALDKVNLDHLKVDITLLMNRCNLLFVCKRWTEFISHCRLLLSSNLYFIENWRDMAELVARSTTSLSLMKSARSLRRKCSRLTGRTELIGGRLIKEQFFDFWKKSIFVLLNYLQEHDEAVRWAFSGLMSSYSHELIQPILLVTFRTCIDAKVRQYTFWLGKLLIKEFRNNGKLWYAFSAMLSSIYQDYRHKRFCIRLWSESPENVNILIVNGHIAFESARYLHALAIYLMIYRMRTSYRYDSFHVALAYLHLICQKHTLDKCSLFAQMIAFLHDYMLKIGKCQETYYNLARTFHQLGFIPYAIELYQAALQTPLKVHDKRFDLSPEIAFNLSQIYRNSGNHDRANELILKFCAIHYHQMMIAENYLLILDFSVCNCSPFVSSLFNV</sequence>